<evidence type="ECO:0000313" key="9">
    <source>
        <dbReference type="Proteomes" id="UP000694546"/>
    </source>
</evidence>
<keyword evidence="4" id="KW-0131">Cell cycle</keyword>
<evidence type="ECO:0000256" key="6">
    <source>
        <dbReference type="SAM" id="MobiDB-lite"/>
    </source>
</evidence>
<evidence type="ECO:0000259" key="7">
    <source>
        <dbReference type="Pfam" id="PF25220"/>
    </source>
</evidence>
<dbReference type="Pfam" id="PF25220">
    <property type="entry name" value="Sororin_C"/>
    <property type="match status" value="1"/>
</dbReference>
<dbReference type="OMA" id="KKVQQID"/>
<evidence type="ECO:0000256" key="5">
    <source>
        <dbReference type="ARBA" id="ARBA00093465"/>
    </source>
</evidence>
<evidence type="ECO:0000256" key="3">
    <source>
        <dbReference type="ARBA" id="ARBA00023242"/>
    </source>
</evidence>
<dbReference type="Ensembl" id="ENSGMOT00000010453.2">
    <property type="protein sequence ID" value="ENSGMOP00000010176.2"/>
    <property type="gene ID" value="ENSGMOG00000009525.2"/>
</dbReference>
<dbReference type="GO" id="GO:0007080">
    <property type="term" value="P:mitotic metaphase chromosome alignment"/>
    <property type="evidence" value="ECO:0007669"/>
    <property type="project" value="TreeGrafter"/>
</dbReference>
<feature type="compositionally biased region" description="Polar residues" evidence="6">
    <location>
        <begin position="124"/>
        <end position="133"/>
    </location>
</feature>
<reference evidence="8" key="1">
    <citation type="submission" date="2025-08" db="UniProtKB">
        <authorList>
            <consortium name="Ensembl"/>
        </authorList>
    </citation>
    <scope>IDENTIFICATION</scope>
</reference>
<accession>A0A8C4ZAA3</accession>
<name>A0A8C4ZAA3_GADMO</name>
<feature type="compositionally biased region" description="Basic and acidic residues" evidence="6">
    <location>
        <begin position="60"/>
        <end position="76"/>
    </location>
</feature>
<dbReference type="GO" id="GO:0051301">
    <property type="term" value="P:cell division"/>
    <property type="evidence" value="ECO:0007669"/>
    <property type="project" value="UniProtKB-KW"/>
</dbReference>
<evidence type="ECO:0000313" key="8">
    <source>
        <dbReference type="Ensembl" id="ENSGMOP00000010176.2"/>
    </source>
</evidence>
<feature type="region of interest" description="Disordered" evidence="6">
    <location>
        <begin position="53"/>
        <end position="142"/>
    </location>
</feature>
<feature type="domain" description="Sororin C-terminal region" evidence="7">
    <location>
        <begin position="214"/>
        <end position="236"/>
    </location>
</feature>
<evidence type="ECO:0000256" key="2">
    <source>
        <dbReference type="ARBA" id="ARBA00022776"/>
    </source>
</evidence>
<dbReference type="AlphaFoldDB" id="A0A8C4ZAA3"/>
<feature type="region of interest" description="Disordered" evidence="6">
    <location>
        <begin position="1"/>
        <end position="36"/>
    </location>
</feature>
<protein>
    <recommendedName>
        <fullName evidence="7">Sororin C-terminal region domain-containing protein</fullName>
    </recommendedName>
</protein>
<keyword evidence="3" id="KW-0539">Nucleus</keyword>
<dbReference type="GO" id="GO:0007064">
    <property type="term" value="P:mitotic sister chromatid cohesion"/>
    <property type="evidence" value="ECO:0007669"/>
    <property type="project" value="TreeGrafter"/>
</dbReference>
<comment type="similarity">
    <text evidence="5">Belongs to the sororin family.</text>
</comment>
<dbReference type="GO" id="GO:0006302">
    <property type="term" value="P:double-strand break repair"/>
    <property type="evidence" value="ECO:0007669"/>
    <property type="project" value="TreeGrafter"/>
</dbReference>
<evidence type="ECO:0000256" key="1">
    <source>
        <dbReference type="ARBA" id="ARBA00022618"/>
    </source>
</evidence>
<dbReference type="PANTHER" id="PTHR31092">
    <property type="entry name" value="SORORIN"/>
    <property type="match status" value="1"/>
</dbReference>
<keyword evidence="1" id="KW-0132">Cell division</keyword>
<keyword evidence="9" id="KW-1185">Reference proteome</keyword>
<sequence>MKGGTPPPVLGESNQQRRRSERITSPPQATVNVDKMAPLKSVKRSIVVKKIAPRKTVLPSEHEKENAPRISEENVPKKPNISTPDPVQVVRRKKAAMPSPILASSPPRPAEDPVWSTKVRRSYSRLSDQSINKPNPRETMFGFENLSTPEVFRKALSKSGTEGVCSLSGLSSFTSLMDAEENCPEPDMNIPGICMGKEKKKRRRKVQKIDVQEIDSLAAKMNAEFEEAEEFELFVE</sequence>
<dbReference type="Proteomes" id="UP000694546">
    <property type="component" value="Chromosome 22"/>
</dbReference>
<dbReference type="GeneTree" id="ENSGT00390000010028"/>
<dbReference type="PANTHER" id="PTHR31092:SF2">
    <property type="entry name" value="SORORIN"/>
    <property type="match status" value="1"/>
</dbReference>
<dbReference type="InterPro" id="IPR018605">
    <property type="entry name" value="Sororin"/>
</dbReference>
<organism evidence="8 9">
    <name type="scientific">Gadus morhua</name>
    <name type="common">Atlantic cod</name>
    <dbReference type="NCBI Taxonomy" id="8049"/>
    <lineage>
        <taxon>Eukaryota</taxon>
        <taxon>Metazoa</taxon>
        <taxon>Chordata</taxon>
        <taxon>Craniata</taxon>
        <taxon>Vertebrata</taxon>
        <taxon>Euteleostomi</taxon>
        <taxon>Actinopterygii</taxon>
        <taxon>Neopterygii</taxon>
        <taxon>Teleostei</taxon>
        <taxon>Neoteleostei</taxon>
        <taxon>Acanthomorphata</taxon>
        <taxon>Zeiogadaria</taxon>
        <taxon>Gadariae</taxon>
        <taxon>Gadiformes</taxon>
        <taxon>Gadoidei</taxon>
        <taxon>Gadidae</taxon>
        <taxon>Gadus</taxon>
    </lineage>
</organism>
<reference evidence="8" key="2">
    <citation type="submission" date="2025-09" db="UniProtKB">
        <authorList>
            <consortium name="Ensembl"/>
        </authorList>
    </citation>
    <scope>IDENTIFICATION</scope>
</reference>
<proteinExistence type="inferred from homology"/>
<dbReference type="InterPro" id="IPR057337">
    <property type="entry name" value="Sororin_C"/>
</dbReference>
<dbReference type="GO" id="GO:0005634">
    <property type="term" value="C:nucleus"/>
    <property type="evidence" value="ECO:0007669"/>
    <property type="project" value="UniProtKB-SubCell"/>
</dbReference>
<keyword evidence="2" id="KW-0498">Mitosis</keyword>
<evidence type="ECO:0000256" key="4">
    <source>
        <dbReference type="ARBA" id="ARBA00023306"/>
    </source>
</evidence>
<dbReference type="GO" id="GO:0031536">
    <property type="term" value="P:positive regulation of exit from mitosis"/>
    <property type="evidence" value="ECO:0007669"/>
    <property type="project" value="TreeGrafter"/>
</dbReference>